<accession>A0A3B0Y8K0</accession>
<dbReference type="GO" id="GO:0003887">
    <property type="term" value="F:DNA-directed DNA polymerase activity"/>
    <property type="evidence" value="ECO:0007669"/>
    <property type="project" value="InterPro"/>
</dbReference>
<reference evidence="1" key="1">
    <citation type="submission" date="2018-06" db="EMBL/GenBank/DDBJ databases">
        <authorList>
            <person name="Zhirakovskaya E."/>
        </authorList>
    </citation>
    <scope>NUCLEOTIDE SEQUENCE</scope>
</reference>
<dbReference type="GO" id="GO:0006260">
    <property type="term" value="P:DNA replication"/>
    <property type="evidence" value="ECO:0007669"/>
    <property type="project" value="InterPro"/>
</dbReference>
<dbReference type="PANTHER" id="PTHR38767:SF1">
    <property type="entry name" value="DNA POLYMERASE III SUBUNIT CHI"/>
    <property type="match status" value="1"/>
</dbReference>
<dbReference type="GO" id="GO:0032298">
    <property type="term" value="P:positive regulation of DNA-templated DNA replication initiation"/>
    <property type="evidence" value="ECO:0007669"/>
    <property type="project" value="TreeGrafter"/>
</dbReference>
<proteinExistence type="predicted"/>
<name>A0A3B0Y8K0_9ZZZZ</name>
<dbReference type="Gene3D" id="3.40.50.10110">
    <property type="entry name" value="DNA polymerase III subunit chi"/>
    <property type="match status" value="1"/>
</dbReference>
<dbReference type="EMBL" id="UOFI01000056">
    <property type="protein sequence ID" value="VAW64696.1"/>
    <property type="molecule type" value="Genomic_DNA"/>
</dbReference>
<gene>
    <name evidence="1" type="ORF">MNBD_GAMMA09-1009</name>
</gene>
<protein>
    <recommendedName>
        <fullName evidence="2">DNA polymerase III chi subunit</fullName>
    </recommendedName>
</protein>
<dbReference type="Pfam" id="PF04364">
    <property type="entry name" value="DNA_pol3_chi"/>
    <property type="match status" value="1"/>
</dbReference>
<dbReference type="SUPFAM" id="SSF102400">
    <property type="entry name" value="DNA polymerase III chi subunit"/>
    <property type="match status" value="1"/>
</dbReference>
<dbReference type="GO" id="GO:0003677">
    <property type="term" value="F:DNA binding"/>
    <property type="evidence" value="ECO:0007669"/>
    <property type="project" value="InterPro"/>
</dbReference>
<organism evidence="1">
    <name type="scientific">hydrothermal vent metagenome</name>
    <dbReference type="NCBI Taxonomy" id="652676"/>
    <lineage>
        <taxon>unclassified sequences</taxon>
        <taxon>metagenomes</taxon>
        <taxon>ecological metagenomes</taxon>
    </lineage>
</organism>
<dbReference type="InterPro" id="IPR007459">
    <property type="entry name" value="DNA_pol3_chi"/>
</dbReference>
<evidence type="ECO:0000313" key="1">
    <source>
        <dbReference type="EMBL" id="VAW64696.1"/>
    </source>
</evidence>
<dbReference type="PANTHER" id="PTHR38767">
    <property type="entry name" value="DNA POLYMERASE III SUBUNIT CHI"/>
    <property type="match status" value="1"/>
</dbReference>
<dbReference type="AlphaFoldDB" id="A0A3B0Y8K0"/>
<evidence type="ECO:0008006" key="2">
    <source>
        <dbReference type="Google" id="ProtNLM"/>
    </source>
</evidence>
<sequence length="158" mass="18044">MTSVNFYILPDDQLTSLLSYACKAAEENWKAGKRVLIQTDSAEDSQQLDELLWDLRKDSFIPHGIATLEAADRQQPILLSHQKMRDNDFQHVINLSSRPSDISLNEQTDADSPASQTLIIDELLNQNEQRKQTGRLHYKAYRDLGYSLKHHILEGTHG</sequence>
<dbReference type="InterPro" id="IPR036768">
    <property type="entry name" value="PolIII_chi_sf"/>
</dbReference>